<evidence type="ECO:0000313" key="4">
    <source>
        <dbReference type="Proteomes" id="UP000189739"/>
    </source>
</evidence>
<sequence length="251" mass="26898">MKIVVIGGTGLIGAQLVDKLQSLGHETLAASPAKGINSITGEGLDDALSGADALIDVSNSPVYNESLAFFEQSGNNLAAAAKKAGIRHYVVLSIVGTPKLTGSNYFRAKEIQETIAVQSGIPYTIVRATQFYEFMGALANMYEQDGTVHLTPAIVQPIASRDVAFKLAEVVIAAPLNRIINIAGPERYSLPDIVAGYLRKNNDGRKVVPDEKVGYDGVPVTDDRLSPESADWTSAQAFSTWFDEHFQKTGQ</sequence>
<dbReference type="InterPro" id="IPR051164">
    <property type="entry name" value="NmrA-like_oxidored"/>
</dbReference>
<gene>
    <name evidence="3" type="ORF">BC343_13635</name>
</gene>
<dbReference type="SUPFAM" id="SSF51735">
    <property type="entry name" value="NAD(P)-binding Rossmann-fold domains"/>
    <property type="match status" value="1"/>
</dbReference>
<keyword evidence="4" id="KW-1185">Reference proteome</keyword>
<name>A0A1S9PB34_9SPHI</name>
<feature type="domain" description="NAD(P)-binding" evidence="2">
    <location>
        <begin position="7"/>
        <end position="134"/>
    </location>
</feature>
<dbReference type="OrthoDB" id="9771302at2"/>
<dbReference type="Pfam" id="PF13460">
    <property type="entry name" value="NAD_binding_10"/>
    <property type="match status" value="1"/>
</dbReference>
<dbReference type="Gene3D" id="3.40.50.720">
    <property type="entry name" value="NAD(P)-binding Rossmann-like Domain"/>
    <property type="match status" value="1"/>
</dbReference>
<dbReference type="PANTHER" id="PTHR42748">
    <property type="entry name" value="NITROGEN METABOLITE REPRESSION PROTEIN NMRA FAMILY MEMBER"/>
    <property type="match status" value="1"/>
</dbReference>
<evidence type="ECO:0000259" key="2">
    <source>
        <dbReference type="Pfam" id="PF13460"/>
    </source>
</evidence>
<accession>A0A1S9PB34</accession>
<dbReference type="STRING" id="1792845.BC343_13635"/>
<protein>
    <submittedName>
        <fullName evidence="3">NmrA family transcriptional regulator</fullName>
    </submittedName>
</protein>
<keyword evidence="1" id="KW-0521">NADP</keyword>
<dbReference type="InterPro" id="IPR036291">
    <property type="entry name" value="NAD(P)-bd_dom_sf"/>
</dbReference>
<reference evidence="3 4" key="1">
    <citation type="submission" date="2016-07" db="EMBL/GenBank/DDBJ databases">
        <title>Genomic analysis of zinc-resistant bacterium Mucilaginibacter pedocola TBZ30.</title>
        <authorList>
            <person name="Huang J."/>
            <person name="Tang J."/>
        </authorList>
    </citation>
    <scope>NUCLEOTIDE SEQUENCE [LARGE SCALE GENOMIC DNA]</scope>
    <source>
        <strain evidence="3 4">TBZ30</strain>
    </source>
</reference>
<dbReference type="AlphaFoldDB" id="A0A1S9PB34"/>
<dbReference type="PANTHER" id="PTHR42748:SF3">
    <property type="entry name" value="BLL4366 PROTEIN"/>
    <property type="match status" value="1"/>
</dbReference>
<dbReference type="EMBL" id="MBTF01000035">
    <property type="protein sequence ID" value="OOQ57818.1"/>
    <property type="molecule type" value="Genomic_DNA"/>
</dbReference>
<proteinExistence type="predicted"/>
<comment type="caution">
    <text evidence="3">The sequence shown here is derived from an EMBL/GenBank/DDBJ whole genome shotgun (WGS) entry which is preliminary data.</text>
</comment>
<organism evidence="3 4">
    <name type="scientific">Mucilaginibacter pedocola</name>
    <dbReference type="NCBI Taxonomy" id="1792845"/>
    <lineage>
        <taxon>Bacteria</taxon>
        <taxon>Pseudomonadati</taxon>
        <taxon>Bacteroidota</taxon>
        <taxon>Sphingobacteriia</taxon>
        <taxon>Sphingobacteriales</taxon>
        <taxon>Sphingobacteriaceae</taxon>
        <taxon>Mucilaginibacter</taxon>
    </lineage>
</organism>
<evidence type="ECO:0000256" key="1">
    <source>
        <dbReference type="ARBA" id="ARBA00022857"/>
    </source>
</evidence>
<dbReference type="Proteomes" id="UP000189739">
    <property type="component" value="Unassembled WGS sequence"/>
</dbReference>
<dbReference type="RefSeq" id="WP_078350424.1">
    <property type="nucleotide sequence ID" value="NZ_MBTF01000035.1"/>
</dbReference>
<evidence type="ECO:0000313" key="3">
    <source>
        <dbReference type="EMBL" id="OOQ57818.1"/>
    </source>
</evidence>
<dbReference type="InterPro" id="IPR016040">
    <property type="entry name" value="NAD(P)-bd_dom"/>
</dbReference>